<proteinExistence type="predicted"/>
<dbReference type="Proteomes" id="UP000799757">
    <property type="component" value="Unassembled WGS sequence"/>
</dbReference>
<feature type="region of interest" description="Disordered" evidence="1">
    <location>
        <begin position="129"/>
        <end position="156"/>
    </location>
</feature>
<dbReference type="EMBL" id="MU002084">
    <property type="protein sequence ID" value="KAF2790253.1"/>
    <property type="molecule type" value="Genomic_DNA"/>
</dbReference>
<feature type="compositionally biased region" description="Pro residues" evidence="1">
    <location>
        <begin position="137"/>
        <end position="148"/>
    </location>
</feature>
<dbReference type="AlphaFoldDB" id="A0A6A6X290"/>
<feature type="compositionally biased region" description="Basic and acidic residues" evidence="1">
    <location>
        <begin position="29"/>
        <end position="38"/>
    </location>
</feature>
<protein>
    <submittedName>
        <fullName evidence="2">Uncharacterized protein</fullName>
    </submittedName>
</protein>
<accession>A0A6A6X290</accession>
<gene>
    <name evidence="2" type="ORF">K505DRAFT_340588</name>
</gene>
<reference evidence="2" key="1">
    <citation type="journal article" date="2020" name="Stud. Mycol.">
        <title>101 Dothideomycetes genomes: a test case for predicting lifestyles and emergence of pathogens.</title>
        <authorList>
            <person name="Haridas S."/>
            <person name="Albert R."/>
            <person name="Binder M."/>
            <person name="Bloem J."/>
            <person name="Labutti K."/>
            <person name="Salamov A."/>
            <person name="Andreopoulos B."/>
            <person name="Baker S."/>
            <person name="Barry K."/>
            <person name="Bills G."/>
            <person name="Bluhm B."/>
            <person name="Cannon C."/>
            <person name="Castanera R."/>
            <person name="Culley D."/>
            <person name="Daum C."/>
            <person name="Ezra D."/>
            <person name="Gonzalez J."/>
            <person name="Henrissat B."/>
            <person name="Kuo A."/>
            <person name="Liang C."/>
            <person name="Lipzen A."/>
            <person name="Lutzoni F."/>
            <person name="Magnuson J."/>
            <person name="Mondo S."/>
            <person name="Nolan M."/>
            <person name="Ohm R."/>
            <person name="Pangilinan J."/>
            <person name="Park H.-J."/>
            <person name="Ramirez L."/>
            <person name="Alfaro M."/>
            <person name="Sun H."/>
            <person name="Tritt A."/>
            <person name="Yoshinaga Y."/>
            <person name="Zwiers L.-H."/>
            <person name="Turgeon B."/>
            <person name="Goodwin S."/>
            <person name="Spatafora J."/>
            <person name="Crous P."/>
            <person name="Grigoriev I."/>
        </authorList>
    </citation>
    <scope>NUCLEOTIDE SEQUENCE</scope>
    <source>
        <strain evidence="2">CBS 109.77</strain>
    </source>
</reference>
<evidence type="ECO:0000256" key="1">
    <source>
        <dbReference type="SAM" id="MobiDB-lite"/>
    </source>
</evidence>
<keyword evidence="3" id="KW-1185">Reference proteome</keyword>
<feature type="compositionally biased region" description="Low complexity" evidence="1">
    <location>
        <begin position="52"/>
        <end position="66"/>
    </location>
</feature>
<sequence>MCGGAETGSGRADSSPSNGTDGGCSRPIVIEEHDRPSAREWTNGWSDASRPAYSQEQQQHAEYAHAPSNSSYGRPPPSEQHVSHLPPAPTPARPHTARQYHHTQETMADKLNKSTPAMAEVHPSQQSMMVAHSAGHPGPPPPYFAPPPSRHEKSEKAKMMNEEPCYLFDRKLVAEREKCRRAVYAFKNTCNNNLVISDREYHLVCELESDAARWWTYRAPGQVGFRRYTVHVPLWLQSPHWQSCRDLLFCCCFSVAIQV</sequence>
<evidence type="ECO:0000313" key="3">
    <source>
        <dbReference type="Proteomes" id="UP000799757"/>
    </source>
</evidence>
<name>A0A6A6X290_9PLEO</name>
<feature type="region of interest" description="Disordered" evidence="1">
    <location>
        <begin position="1"/>
        <end position="103"/>
    </location>
</feature>
<organism evidence="2 3">
    <name type="scientific">Melanomma pulvis-pyrius CBS 109.77</name>
    <dbReference type="NCBI Taxonomy" id="1314802"/>
    <lineage>
        <taxon>Eukaryota</taxon>
        <taxon>Fungi</taxon>
        <taxon>Dikarya</taxon>
        <taxon>Ascomycota</taxon>
        <taxon>Pezizomycotina</taxon>
        <taxon>Dothideomycetes</taxon>
        <taxon>Pleosporomycetidae</taxon>
        <taxon>Pleosporales</taxon>
        <taxon>Melanommataceae</taxon>
        <taxon>Melanomma</taxon>
    </lineage>
</organism>
<evidence type="ECO:0000313" key="2">
    <source>
        <dbReference type="EMBL" id="KAF2790253.1"/>
    </source>
</evidence>